<dbReference type="SMART" id="SM00645">
    <property type="entry name" value="Pept_C1"/>
    <property type="match status" value="1"/>
</dbReference>
<feature type="region of interest" description="Disordered" evidence="2">
    <location>
        <begin position="32"/>
        <end position="65"/>
    </location>
</feature>
<dbReference type="Pfam" id="PF00112">
    <property type="entry name" value="Peptidase_C1"/>
    <property type="match status" value="1"/>
</dbReference>
<feature type="domain" description="JmjC" evidence="4">
    <location>
        <begin position="229"/>
        <end position="435"/>
    </location>
</feature>
<proteinExistence type="predicted"/>
<dbReference type="Pfam" id="PF02375">
    <property type="entry name" value="JmjN"/>
    <property type="match status" value="1"/>
</dbReference>
<keyword evidence="1" id="KW-0175">Coiled coil</keyword>
<dbReference type="Proteomes" id="UP001234989">
    <property type="component" value="Chromosome 3"/>
</dbReference>
<dbReference type="GO" id="GO:0005634">
    <property type="term" value="C:nucleus"/>
    <property type="evidence" value="ECO:0007669"/>
    <property type="project" value="TreeGrafter"/>
</dbReference>
<dbReference type="PANTHER" id="PTHR10694">
    <property type="entry name" value="LYSINE-SPECIFIC DEMETHYLASE"/>
    <property type="match status" value="1"/>
</dbReference>
<evidence type="ECO:0000313" key="5">
    <source>
        <dbReference type="EMBL" id="WMV20904.1"/>
    </source>
</evidence>
<dbReference type="EMBL" id="CP133614">
    <property type="protein sequence ID" value="WMV20904.1"/>
    <property type="molecule type" value="Genomic_DNA"/>
</dbReference>
<dbReference type="InterPro" id="IPR000668">
    <property type="entry name" value="Peptidase_C1A_C"/>
</dbReference>
<evidence type="ECO:0000256" key="2">
    <source>
        <dbReference type="SAM" id="MobiDB-lite"/>
    </source>
</evidence>
<protein>
    <recommendedName>
        <fullName evidence="7">Lysine-specific demethylase JMJ706-like</fullName>
    </recommendedName>
</protein>
<reference evidence="5" key="1">
    <citation type="submission" date="2023-08" db="EMBL/GenBank/DDBJ databases">
        <title>A de novo genome assembly of Solanum verrucosum Schlechtendal, a Mexican diploid species geographically isolated from the other diploid A-genome species in potato relatives.</title>
        <authorList>
            <person name="Hosaka K."/>
        </authorList>
    </citation>
    <scope>NUCLEOTIDE SEQUENCE</scope>
    <source>
        <tissue evidence="5">Young leaves</tissue>
    </source>
</reference>
<sequence length="819" mass="93487">MYEKNAHMAEAGDRLSCQKRVPEKYKRKKDVLNAVQKVTKTRSARRVKKPSLHGPSHGKVSQERKAAGQISMDEFNWTDTIKECPVYRPSKEEFEDPLVYVQKIAPEASKYGICKIVSPLGSSAPAGVVLMKEQTRFKFTTKLQPLRLAEWNNSDKITFFTRGRNYTIRDFEIMANKATARRYCISGCLPPAYVEKEFWKEMTFAKTGMVEYGINIDGSAFSSTFTDDPLGCSKWNFKILPRLQRSALRLLVNEIPVVYDCKFWEQCRISVKASMILIYLFVSGSNRPHASHSINILLDVSAIQFLYIFLALLPLSINYHHCGAAKTWYGVPGHEALQFENFIRHRVYNEEILSENGVNGVFNILQERTTMVSPKILLQYGVPVYKAVQMPGEFVITFPRAYHSGFSHGFNCGEAVNFAIGEWFPFGAAASERYALLGKVPIIPYEELLCAEAMLLSKSSAHRPYCTADLIDVRCVMTSFSCLLRSYHRARWCLEKSKTSLRMCSKPQGSFTCILCKRICYVAYLECKCYSGPICLFHDFETFNCLCGSSCSLFVTEDISTMEAVAQMFEAEEGMRCEVEQKMKSLPYLWIQTLFPRIQGKYRPYCEIMSSSIQNVDTGITMSMIRRSSAQGKQMRNKKKKVLLFPPVSMARTSSTERMPEEEVHITRPSWSKPEVKRLGKDNFFKERIIKINGFQRVSELIKELEEKAKEKLHEKEIIEKLIRQQPITCAALHVPSLQLHRGNGVYMGPTENEIAQVRQKETEGQVVGKHAMLIVGYGEEEGVEFYLVKNSWGTEWGYQGYAKIKRSALSKLSYPIIA</sequence>
<dbReference type="InterPro" id="IPR003347">
    <property type="entry name" value="JmjC_dom"/>
</dbReference>
<dbReference type="GO" id="GO:0010468">
    <property type="term" value="P:regulation of gene expression"/>
    <property type="evidence" value="ECO:0007669"/>
    <property type="project" value="TreeGrafter"/>
</dbReference>
<feature type="domain" description="JmjN" evidence="3">
    <location>
        <begin position="84"/>
        <end position="125"/>
    </location>
</feature>
<evidence type="ECO:0008006" key="7">
    <source>
        <dbReference type="Google" id="ProtNLM"/>
    </source>
</evidence>
<dbReference type="Pfam" id="PF02373">
    <property type="entry name" value="JmjC"/>
    <property type="match status" value="1"/>
</dbReference>
<dbReference type="SMART" id="SM00545">
    <property type="entry name" value="JmjN"/>
    <property type="match status" value="1"/>
</dbReference>
<dbReference type="Gene3D" id="2.60.120.650">
    <property type="entry name" value="Cupin"/>
    <property type="match status" value="2"/>
</dbReference>
<accession>A0AAF0TJ61</accession>
<evidence type="ECO:0000313" key="6">
    <source>
        <dbReference type="Proteomes" id="UP001234989"/>
    </source>
</evidence>
<evidence type="ECO:0000259" key="4">
    <source>
        <dbReference type="PROSITE" id="PS51184"/>
    </source>
</evidence>
<evidence type="ECO:0000256" key="1">
    <source>
        <dbReference type="SAM" id="Coils"/>
    </source>
</evidence>
<dbReference type="InterPro" id="IPR038765">
    <property type="entry name" value="Papain-like_cys_pep_sf"/>
</dbReference>
<name>A0AAF0TJ61_SOLVR</name>
<dbReference type="GO" id="GO:0008234">
    <property type="term" value="F:cysteine-type peptidase activity"/>
    <property type="evidence" value="ECO:0007669"/>
    <property type="project" value="InterPro"/>
</dbReference>
<dbReference type="GO" id="GO:0006508">
    <property type="term" value="P:proteolysis"/>
    <property type="evidence" value="ECO:0007669"/>
    <property type="project" value="InterPro"/>
</dbReference>
<dbReference type="Gene3D" id="3.90.70.10">
    <property type="entry name" value="Cysteine proteinases"/>
    <property type="match status" value="1"/>
</dbReference>
<dbReference type="GO" id="GO:0000785">
    <property type="term" value="C:chromatin"/>
    <property type="evidence" value="ECO:0007669"/>
    <property type="project" value="TreeGrafter"/>
</dbReference>
<organism evidence="5 6">
    <name type="scientific">Solanum verrucosum</name>
    <dbReference type="NCBI Taxonomy" id="315347"/>
    <lineage>
        <taxon>Eukaryota</taxon>
        <taxon>Viridiplantae</taxon>
        <taxon>Streptophyta</taxon>
        <taxon>Embryophyta</taxon>
        <taxon>Tracheophyta</taxon>
        <taxon>Spermatophyta</taxon>
        <taxon>Magnoliopsida</taxon>
        <taxon>eudicotyledons</taxon>
        <taxon>Gunneridae</taxon>
        <taxon>Pentapetalae</taxon>
        <taxon>asterids</taxon>
        <taxon>lamiids</taxon>
        <taxon>Solanales</taxon>
        <taxon>Solanaceae</taxon>
        <taxon>Solanoideae</taxon>
        <taxon>Solaneae</taxon>
        <taxon>Solanum</taxon>
    </lineage>
</organism>
<dbReference type="GO" id="GO:0032452">
    <property type="term" value="F:histone demethylase activity"/>
    <property type="evidence" value="ECO:0007669"/>
    <property type="project" value="TreeGrafter"/>
</dbReference>
<feature type="compositionally biased region" description="Basic residues" evidence="2">
    <location>
        <begin position="39"/>
        <end position="51"/>
    </location>
</feature>
<dbReference type="SMART" id="SM00558">
    <property type="entry name" value="JmjC"/>
    <property type="match status" value="1"/>
</dbReference>
<keyword evidence="6" id="KW-1185">Reference proteome</keyword>
<dbReference type="PROSITE" id="PS51183">
    <property type="entry name" value="JMJN"/>
    <property type="match status" value="1"/>
</dbReference>
<feature type="coiled-coil region" evidence="1">
    <location>
        <begin position="695"/>
        <end position="722"/>
    </location>
</feature>
<dbReference type="SUPFAM" id="SSF54001">
    <property type="entry name" value="Cysteine proteinases"/>
    <property type="match status" value="1"/>
</dbReference>
<evidence type="ECO:0000259" key="3">
    <source>
        <dbReference type="PROSITE" id="PS51183"/>
    </source>
</evidence>
<gene>
    <name evidence="5" type="ORF">MTR67_014289</name>
</gene>
<dbReference type="InterPro" id="IPR003349">
    <property type="entry name" value="JmjN"/>
</dbReference>
<dbReference type="SUPFAM" id="SSF51197">
    <property type="entry name" value="Clavaminate synthase-like"/>
    <property type="match status" value="1"/>
</dbReference>
<dbReference type="PANTHER" id="PTHR10694:SF121">
    <property type="entry name" value="LYSINE-SPECIFIC DEMETHYLASE JMJ706-LIKE"/>
    <property type="match status" value="1"/>
</dbReference>
<dbReference type="AlphaFoldDB" id="A0AAF0TJ61"/>
<dbReference type="PROSITE" id="PS51184">
    <property type="entry name" value="JMJC"/>
    <property type="match status" value="1"/>
</dbReference>